<feature type="non-terminal residue" evidence="1">
    <location>
        <position position="550"/>
    </location>
</feature>
<name>A0ABD0QGC8_CIRMR</name>
<feature type="non-terminal residue" evidence="1">
    <location>
        <position position="1"/>
    </location>
</feature>
<evidence type="ECO:0000313" key="2">
    <source>
        <dbReference type="Proteomes" id="UP001529510"/>
    </source>
</evidence>
<evidence type="ECO:0000313" key="1">
    <source>
        <dbReference type="EMBL" id="KAL0184773.1"/>
    </source>
</evidence>
<protein>
    <submittedName>
        <fullName evidence="1">Uncharacterized protein</fullName>
    </submittedName>
</protein>
<dbReference type="Proteomes" id="UP001529510">
    <property type="component" value="Unassembled WGS sequence"/>
</dbReference>
<dbReference type="AlphaFoldDB" id="A0ABD0QGC8"/>
<comment type="caution">
    <text evidence="1">The sequence shown here is derived from an EMBL/GenBank/DDBJ whole genome shotgun (WGS) entry which is preliminary data.</text>
</comment>
<sequence length="550" mass="61659">SSDDQKTLLYEQAKQLASKDTTIVVKPREEVPAPLHLHSVQSKTTLCKEGLLSVEKPDEQKAIQRQEKDRKLVATKEERVELTSDYVKGLDVMVEGLKIEHKTEAKPLSVLQVVSQTVPLSKESPLVSDAKPCSAIVQKEDWWNNMHAASVSESHSIEEGLTDSFRAVEKFTCKTDVEPKVPVQSFNVEEKAISTESCVSLEAAEQDFAVQIQEGQSVRQSILMEEKHTLTGEMSQGFTRSEGTKVSITTQPLEPLLVSESQESKTLPKELTFVIPVPKSHSLDIKQQLEMTLRCALARDQPLLLADVVQSLEVVEVKEAKVCIEPKYMMFTYLIATAGPSIEITIAFEGEYPQRAALKNELTAAFYSMLNQEKTILTSEQSNILKLDRPERLQVSKASSFPLSSAILTENVETFATPKMQSAALQTEAKVSFQSAMSQKQTAIQESKLHVTQKTVESKMEIHSFAETERREMKMVSAEHYERDVCVSDITVDASHRQVTLEERMDVLIQEDKREVSAEDIVTETLFFEIPLKDITAEENSKVTLVVRIK</sequence>
<proteinExistence type="predicted"/>
<dbReference type="EMBL" id="JAMKFB020000009">
    <property type="protein sequence ID" value="KAL0184773.1"/>
    <property type="molecule type" value="Genomic_DNA"/>
</dbReference>
<gene>
    <name evidence="1" type="ORF">M9458_020469</name>
</gene>
<keyword evidence="2" id="KW-1185">Reference proteome</keyword>
<reference evidence="1 2" key="1">
    <citation type="submission" date="2024-05" db="EMBL/GenBank/DDBJ databases">
        <title>Genome sequencing and assembly of Indian major carp, Cirrhinus mrigala (Hamilton, 1822).</title>
        <authorList>
            <person name="Mohindra V."/>
            <person name="Chowdhury L.M."/>
            <person name="Lal K."/>
            <person name="Jena J.K."/>
        </authorList>
    </citation>
    <scope>NUCLEOTIDE SEQUENCE [LARGE SCALE GENOMIC DNA]</scope>
    <source>
        <strain evidence="1">CM1030</strain>
        <tissue evidence="1">Blood</tissue>
    </source>
</reference>
<accession>A0ABD0QGC8</accession>
<organism evidence="1 2">
    <name type="scientific">Cirrhinus mrigala</name>
    <name type="common">Mrigala</name>
    <dbReference type="NCBI Taxonomy" id="683832"/>
    <lineage>
        <taxon>Eukaryota</taxon>
        <taxon>Metazoa</taxon>
        <taxon>Chordata</taxon>
        <taxon>Craniata</taxon>
        <taxon>Vertebrata</taxon>
        <taxon>Euteleostomi</taxon>
        <taxon>Actinopterygii</taxon>
        <taxon>Neopterygii</taxon>
        <taxon>Teleostei</taxon>
        <taxon>Ostariophysi</taxon>
        <taxon>Cypriniformes</taxon>
        <taxon>Cyprinidae</taxon>
        <taxon>Labeoninae</taxon>
        <taxon>Labeonini</taxon>
        <taxon>Cirrhinus</taxon>
    </lineage>
</organism>